<evidence type="ECO:0000313" key="6">
    <source>
        <dbReference type="EMBL" id="KAJ5080208.1"/>
    </source>
</evidence>
<sequence>MNLSPSFIRLQNDLKAMTTNPPSGISAGIVDDNIFLWEAIITGPEETPFEGGIFSLKLSFPQEYPSKPPRVKFVTQMFHPNIFPSGELCLDILQNQWSPVYTVDTILTSIQSLLTDPNPNSPANQEAAKLYVQNRKAYNKKVREYAEKSIGI</sequence>
<reference evidence="6" key="1">
    <citation type="submission" date="2022-10" db="EMBL/GenBank/DDBJ databases">
        <title>Novel sulphate-reducing endosymbionts in the free-living metamonad Anaeramoeba.</title>
        <authorList>
            <person name="Jerlstrom-Hultqvist J."/>
            <person name="Cepicka I."/>
            <person name="Gallot-Lavallee L."/>
            <person name="Salas-Leiva D."/>
            <person name="Curtis B.A."/>
            <person name="Zahonova K."/>
            <person name="Pipaliya S."/>
            <person name="Dacks J."/>
            <person name="Roger A.J."/>
        </authorList>
    </citation>
    <scope>NUCLEOTIDE SEQUENCE</scope>
    <source>
        <strain evidence="6">BMAN</strain>
    </source>
</reference>
<keyword evidence="4" id="KW-0067">ATP-binding</keyword>
<dbReference type="GO" id="GO:0005524">
    <property type="term" value="F:ATP binding"/>
    <property type="evidence" value="ECO:0007669"/>
    <property type="project" value="UniProtKB-UniRule"/>
</dbReference>
<dbReference type="Gene3D" id="3.10.110.10">
    <property type="entry name" value="Ubiquitin Conjugating Enzyme"/>
    <property type="match status" value="1"/>
</dbReference>
<dbReference type="Pfam" id="PF00179">
    <property type="entry name" value="UQ_con"/>
    <property type="match status" value="1"/>
</dbReference>
<dbReference type="OrthoDB" id="9984419at2759"/>
<dbReference type="FunFam" id="3.10.110.10:FF:000090">
    <property type="entry name" value="Ubiquitin-conjugating enzyme E2-17 kDa"/>
    <property type="match status" value="1"/>
</dbReference>
<gene>
    <name evidence="6" type="ORF">M0811_03692</name>
</gene>
<evidence type="ECO:0000256" key="4">
    <source>
        <dbReference type="RuleBase" id="RU362109"/>
    </source>
</evidence>
<dbReference type="PROSITE" id="PS00183">
    <property type="entry name" value="UBC_1"/>
    <property type="match status" value="1"/>
</dbReference>
<evidence type="ECO:0000256" key="2">
    <source>
        <dbReference type="ARBA" id="ARBA00022786"/>
    </source>
</evidence>
<dbReference type="AlphaFoldDB" id="A0A9Q0LW84"/>
<keyword evidence="1" id="KW-0808">Transferase</keyword>
<dbReference type="InterPro" id="IPR023313">
    <property type="entry name" value="UBQ-conjugating_AS"/>
</dbReference>
<evidence type="ECO:0000256" key="1">
    <source>
        <dbReference type="ARBA" id="ARBA00022679"/>
    </source>
</evidence>
<dbReference type="PANTHER" id="PTHR24067">
    <property type="entry name" value="UBIQUITIN-CONJUGATING ENZYME E2"/>
    <property type="match status" value="1"/>
</dbReference>
<dbReference type="InterPro" id="IPR050113">
    <property type="entry name" value="Ub_conjugating_enzyme"/>
</dbReference>
<dbReference type="OMA" id="MMYCHAI"/>
<dbReference type="InterPro" id="IPR000608">
    <property type="entry name" value="UBC"/>
</dbReference>
<keyword evidence="7" id="KW-1185">Reference proteome</keyword>
<name>A0A9Q0LW84_ANAIG</name>
<evidence type="ECO:0000256" key="3">
    <source>
        <dbReference type="PROSITE-ProRule" id="PRU10133"/>
    </source>
</evidence>
<evidence type="ECO:0000313" key="7">
    <source>
        <dbReference type="Proteomes" id="UP001149090"/>
    </source>
</evidence>
<accession>A0A9Q0LW84</accession>
<organism evidence="6 7">
    <name type="scientific">Anaeramoeba ignava</name>
    <name type="common">Anaerobic marine amoeba</name>
    <dbReference type="NCBI Taxonomy" id="1746090"/>
    <lineage>
        <taxon>Eukaryota</taxon>
        <taxon>Metamonada</taxon>
        <taxon>Anaeramoebidae</taxon>
        <taxon>Anaeramoeba</taxon>
    </lineage>
</organism>
<dbReference type="SUPFAM" id="SSF54495">
    <property type="entry name" value="UBC-like"/>
    <property type="match status" value="1"/>
</dbReference>
<dbReference type="GO" id="GO:0016740">
    <property type="term" value="F:transferase activity"/>
    <property type="evidence" value="ECO:0007669"/>
    <property type="project" value="UniProtKB-KW"/>
</dbReference>
<evidence type="ECO:0000259" key="5">
    <source>
        <dbReference type="PROSITE" id="PS50127"/>
    </source>
</evidence>
<keyword evidence="4" id="KW-0547">Nucleotide-binding</keyword>
<proteinExistence type="inferred from homology"/>
<dbReference type="SMART" id="SM00212">
    <property type="entry name" value="UBCc"/>
    <property type="match status" value="1"/>
</dbReference>
<dbReference type="PROSITE" id="PS50127">
    <property type="entry name" value="UBC_2"/>
    <property type="match status" value="1"/>
</dbReference>
<feature type="active site" description="Glycyl thioester intermediate" evidence="3">
    <location>
        <position position="89"/>
    </location>
</feature>
<dbReference type="EMBL" id="JAPDFW010000011">
    <property type="protein sequence ID" value="KAJ5080208.1"/>
    <property type="molecule type" value="Genomic_DNA"/>
</dbReference>
<keyword evidence="2 4" id="KW-0833">Ubl conjugation pathway</keyword>
<protein>
    <submittedName>
        <fullName evidence="6">Ubiquitin-conjugating enzyme family protein</fullName>
    </submittedName>
</protein>
<dbReference type="Proteomes" id="UP001149090">
    <property type="component" value="Unassembled WGS sequence"/>
</dbReference>
<comment type="caution">
    <text evidence="6">The sequence shown here is derived from an EMBL/GenBank/DDBJ whole genome shotgun (WGS) entry which is preliminary data.</text>
</comment>
<feature type="domain" description="UBC core" evidence="5">
    <location>
        <begin position="5"/>
        <end position="151"/>
    </location>
</feature>
<dbReference type="InterPro" id="IPR016135">
    <property type="entry name" value="UBQ-conjugating_enzyme/RWD"/>
</dbReference>
<comment type="similarity">
    <text evidence="4">Belongs to the ubiquitin-conjugating enzyme family.</text>
</comment>
<dbReference type="CDD" id="cd23790">
    <property type="entry name" value="UBCc_UBE2A_2B"/>
    <property type="match status" value="1"/>
</dbReference>